<dbReference type="eggNOG" id="COG0346">
    <property type="taxonomic scope" value="Bacteria"/>
</dbReference>
<organism evidence="2">
    <name type="scientific">Dechloromonas aromatica (strain RCB)</name>
    <dbReference type="NCBI Taxonomy" id="159087"/>
    <lineage>
        <taxon>Bacteria</taxon>
        <taxon>Pseudomonadati</taxon>
        <taxon>Pseudomonadota</taxon>
        <taxon>Betaproteobacteria</taxon>
        <taxon>Rhodocyclales</taxon>
        <taxon>Azonexaceae</taxon>
        <taxon>Dechloromonas</taxon>
    </lineage>
</organism>
<proteinExistence type="predicted"/>
<evidence type="ECO:0000313" key="2">
    <source>
        <dbReference type="EMBL" id="AAZ47266.1"/>
    </source>
</evidence>
<dbReference type="InterPro" id="IPR025870">
    <property type="entry name" value="Glyoxalase-like_dom"/>
</dbReference>
<dbReference type="HOGENOM" id="CLU_083550_0_0_4"/>
<feature type="domain" description="Glyoxalase-like" evidence="1">
    <location>
        <begin position="6"/>
        <end position="179"/>
    </location>
</feature>
<protein>
    <recommendedName>
        <fullName evidence="1">Glyoxalase-like domain-containing protein</fullName>
    </recommendedName>
</protein>
<gene>
    <name evidence="2" type="ordered locus">Daro_2533</name>
</gene>
<dbReference type="STRING" id="159087.Daro_2533"/>
<evidence type="ECO:0000259" key="1">
    <source>
        <dbReference type="Pfam" id="PF13468"/>
    </source>
</evidence>
<name>Q47D15_DECAR</name>
<dbReference type="EMBL" id="CP000089">
    <property type="protein sequence ID" value="AAZ47266.1"/>
    <property type="molecule type" value="Genomic_DNA"/>
</dbReference>
<dbReference type="Gene3D" id="3.10.180.10">
    <property type="entry name" value="2,3-Dihydroxybiphenyl 1,2-Dioxygenase, domain 1"/>
    <property type="match status" value="1"/>
</dbReference>
<dbReference type="KEGG" id="dar:Daro_2533"/>
<accession>Q47D15</accession>
<dbReference type="OrthoDB" id="9111355at2"/>
<reference evidence="2" key="1">
    <citation type="submission" date="2005-08" db="EMBL/GenBank/DDBJ databases">
        <title>Complete sequence of Dechloromonas aromatica RCB.</title>
        <authorList>
            <person name="Salinero K.K."/>
            <person name="Copeland A."/>
            <person name="Lucas S."/>
            <person name="Lapidus A."/>
            <person name="Barry K."/>
            <person name="Detter J.C."/>
            <person name="Glavina T."/>
            <person name="Hammon N."/>
            <person name="Israni S."/>
            <person name="Pitluck S."/>
            <person name="Di Bartolo G."/>
            <person name="Trong S."/>
            <person name="Schmutz J."/>
            <person name="Larimer F."/>
            <person name="Land M."/>
            <person name="Ivanova N."/>
            <person name="Richardson P."/>
        </authorList>
    </citation>
    <scope>NUCLEOTIDE SEQUENCE</scope>
    <source>
        <strain evidence="2">RCB</strain>
    </source>
</reference>
<dbReference type="AlphaFoldDB" id="Q47D15"/>
<dbReference type="InterPro" id="IPR029068">
    <property type="entry name" value="Glyas_Bleomycin-R_OHBP_Dase"/>
</dbReference>
<dbReference type="Pfam" id="PF13468">
    <property type="entry name" value="Glyoxalase_3"/>
    <property type="match status" value="1"/>
</dbReference>
<sequence>MARCFLDHITVTAFSLDAGAAFVLETLGVFPQVGGEHPRMATHNLLLRLGDSTFLEVIAPNPAVPAASRPRWFALDSIGSQSPPSLSTWVVRTSDIRATVAASSEPLGNVEPMSRGALNWFITIPADGSVPLDGIAPALIEWHTDVHPAAKLEDKGLSLVKLEIMHPNPDRVSRLLSSLELDAPVSVLSAPSGESARLVAHINTPQGLRLLSAHQPLVPGDRRQAALAGSLRAAPSAGP</sequence>